<evidence type="ECO:0000313" key="2">
    <source>
        <dbReference type="Proteomes" id="UP000289738"/>
    </source>
</evidence>
<evidence type="ECO:0000313" key="1">
    <source>
        <dbReference type="EMBL" id="RYR28362.1"/>
    </source>
</evidence>
<gene>
    <name evidence="1" type="ORF">Ahy_B01g052471</name>
</gene>
<dbReference type="Proteomes" id="UP000289738">
    <property type="component" value="Chromosome B01"/>
</dbReference>
<comment type="caution">
    <text evidence="1">The sequence shown here is derived from an EMBL/GenBank/DDBJ whole genome shotgun (WGS) entry which is preliminary data.</text>
</comment>
<keyword evidence="2" id="KW-1185">Reference proteome</keyword>
<name>A0A445APK3_ARAHY</name>
<sequence>MDNRILLKVYYFSQILLQTPERVKFVCENLLNIVISFTISFEELKDVICEKIDSEISRRISCILYKYLIPVFGGFVQFQTKHVTDEASMQEMFSMYIESCTQMSFIELYIEFKQSEANRNIERKDYNSDNEEEFESNYEVVVVQGDGTMEANVTGMANTLANQYPFEEPFYMRALDLEAMDALKLPEYMNVGTMIVIVVEIPIAVDGEFAM</sequence>
<dbReference type="AlphaFoldDB" id="A0A445APK3"/>
<reference evidence="1 2" key="1">
    <citation type="submission" date="2019-01" db="EMBL/GenBank/DDBJ databases">
        <title>Sequencing of cultivated peanut Arachis hypogaea provides insights into genome evolution and oil improvement.</title>
        <authorList>
            <person name="Chen X."/>
        </authorList>
    </citation>
    <scope>NUCLEOTIDE SEQUENCE [LARGE SCALE GENOMIC DNA]</scope>
    <source>
        <strain evidence="2">cv. Fuhuasheng</strain>
        <tissue evidence="1">Leaves</tissue>
    </source>
</reference>
<organism evidence="1 2">
    <name type="scientific">Arachis hypogaea</name>
    <name type="common">Peanut</name>
    <dbReference type="NCBI Taxonomy" id="3818"/>
    <lineage>
        <taxon>Eukaryota</taxon>
        <taxon>Viridiplantae</taxon>
        <taxon>Streptophyta</taxon>
        <taxon>Embryophyta</taxon>
        <taxon>Tracheophyta</taxon>
        <taxon>Spermatophyta</taxon>
        <taxon>Magnoliopsida</taxon>
        <taxon>eudicotyledons</taxon>
        <taxon>Gunneridae</taxon>
        <taxon>Pentapetalae</taxon>
        <taxon>rosids</taxon>
        <taxon>fabids</taxon>
        <taxon>Fabales</taxon>
        <taxon>Fabaceae</taxon>
        <taxon>Papilionoideae</taxon>
        <taxon>50 kb inversion clade</taxon>
        <taxon>dalbergioids sensu lato</taxon>
        <taxon>Dalbergieae</taxon>
        <taxon>Pterocarpus clade</taxon>
        <taxon>Arachis</taxon>
    </lineage>
</organism>
<proteinExistence type="predicted"/>
<protein>
    <submittedName>
        <fullName evidence="1">Uncharacterized protein</fullName>
    </submittedName>
</protein>
<accession>A0A445APK3</accession>
<dbReference type="EMBL" id="SDMP01000011">
    <property type="protein sequence ID" value="RYR28362.1"/>
    <property type="molecule type" value="Genomic_DNA"/>
</dbReference>